<dbReference type="Proteomes" id="UP001155586">
    <property type="component" value="Unassembled WGS sequence"/>
</dbReference>
<evidence type="ECO:0000313" key="3">
    <source>
        <dbReference type="Proteomes" id="UP001155586"/>
    </source>
</evidence>
<dbReference type="PANTHER" id="PTHR43792:SF1">
    <property type="entry name" value="N-ACETYLTRANSFERASE DOMAIN-CONTAINING PROTEIN"/>
    <property type="match status" value="1"/>
</dbReference>
<dbReference type="InterPro" id="IPR000182">
    <property type="entry name" value="GNAT_dom"/>
</dbReference>
<dbReference type="Pfam" id="PF13302">
    <property type="entry name" value="Acetyltransf_3"/>
    <property type="match status" value="1"/>
</dbReference>
<comment type="caution">
    <text evidence="2">The sequence shown here is derived from an EMBL/GenBank/DDBJ whole genome shotgun (WGS) entry which is preliminary data.</text>
</comment>
<evidence type="ECO:0000313" key="2">
    <source>
        <dbReference type="EMBL" id="MCW8336163.1"/>
    </source>
</evidence>
<dbReference type="PANTHER" id="PTHR43792">
    <property type="entry name" value="GNAT FAMILY, PUTATIVE (AFU_ORTHOLOGUE AFUA_3G00765)-RELATED-RELATED"/>
    <property type="match status" value="1"/>
</dbReference>
<dbReference type="InterPro" id="IPR051531">
    <property type="entry name" value="N-acetyltransferase"/>
</dbReference>
<name>A0A9X3HU22_9VIBR</name>
<feature type="domain" description="N-acetyltransferase" evidence="1">
    <location>
        <begin position="6"/>
        <end position="63"/>
    </location>
</feature>
<dbReference type="RefSeq" id="WP_265689226.1">
    <property type="nucleotide sequence ID" value="NZ_JAKRRX010000188.1"/>
</dbReference>
<feature type="non-terminal residue" evidence="2">
    <location>
        <position position="1"/>
    </location>
</feature>
<organism evidence="2 3">
    <name type="scientific">Vibrio paucivorans</name>
    <dbReference type="NCBI Taxonomy" id="2829489"/>
    <lineage>
        <taxon>Bacteria</taxon>
        <taxon>Pseudomonadati</taxon>
        <taxon>Pseudomonadota</taxon>
        <taxon>Gammaproteobacteria</taxon>
        <taxon>Vibrionales</taxon>
        <taxon>Vibrionaceae</taxon>
        <taxon>Vibrio</taxon>
    </lineage>
</organism>
<dbReference type="AlphaFoldDB" id="A0A9X3HU22"/>
<dbReference type="EMBL" id="JAKRRX010000188">
    <property type="protein sequence ID" value="MCW8336163.1"/>
    <property type="molecule type" value="Genomic_DNA"/>
</dbReference>
<dbReference type="Gene3D" id="3.40.630.30">
    <property type="match status" value="1"/>
</dbReference>
<sequence length="95" mass="10425">EQVSLCDIRYGLLPKYQGHGYAYEAAKATLDYVFENKLVDEVYAVAVTDNRASLNLLKKLGMTASNACLYDSNDLITMLIKSVDTARSPCVQAGN</sequence>
<accession>A0A9X3HU22</accession>
<reference evidence="2" key="1">
    <citation type="submission" date="2022-02" db="EMBL/GenBank/DDBJ databases">
        <title>Vibrio sp. nov., a new bacterium isolated from Bohai sea, China.</title>
        <authorList>
            <person name="Yuan Y."/>
        </authorList>
    </citation>
    <scope>NUCLEOTIDE SEQUENCE</scope>
    <source>
        <strain evidence="2">DBSS07</strain>
    </source>
</reference>
<evidence type="ECO:0000259" key="1">
    <source>
        <dbReference type="Pfam" id="PF13302"/>
    </source>
</evidence>
<gene>
    <name evidence="2" type="ORF">MD483_20330</name>
</gene>
<dbReference type="GO" id="GO:0016747">
    <property type="term" value="F:acyltransferase activity, transferring groups other than amino-acyl groups"/>
    <property type="evidence" value="ECO:0007669"/>
    <property type="project" value="InterPro"/>
</dbReference>
<proteinExistence type="predicted"/>
<keyword evidence="3" id="KW-1185">Reference proteome</keyword>
<dbReference type="InterPro" id="IPR016181">
    <property type="entry name" value="Acyl_CoA_acyltransferase"/>
</dbReference>
<protein>
    <submittedName>
        <fullName evidence="2">GNAT family N-acetyltransferase</fullName>
    </submittedName>
</protein>
<dbReference type="SUPFAM" id="SSF55729">
    <property type="entry name" value="Acyl-CoA N-acyltransferases (Nat)"/>
    <property type="match status" value="1"/>
</dbReference>